<evidence type="ECO:0000256" key="6">
    <source>
        <dbReference type="ARBA" id="ARBA00023136"/>
    </source>
</evidence>
<dbReference type="GO" id="GO:0005886">
    <property type="term" value="C:plasma membrane"/>
    <property type="evidence" value="ECO:0007669"/>
    <property type="project" value="UniProtKB-SubCell"/>
</dbReference>
<keyword evidence="6 7" id="KW-0472">Membrane</keyword>
<dbReference type="InterPro" id="IPR004681">
    <property type="entry name" value="TRAP_DctM"/>
</dbReference>
<proteinExistence type="predicted"/>
<feature type="domain" description="TRAP C4-dicarboxylate transport system permease DctM subunit" evidence="8">
    <location>
        <begin position="8"/>
        <end position="421"/>
    </location>
</feature>
<dbReference type="PIRSF" id="PIRSF006066">
    <property type="entry name" value="HI0050"/>
    <property type="match status" value="1"/>
</dbReference>
<feature type="transmembrane region" description="Helical" evidence="7">
    <location>
        <begin position="92"/>
        <end position="122"/>
    </location>
</feature>
<organism evidence="9 10">
    <name type="scientific">Maledivibacter halophilus</name>
    <dbReference type="NCBI Taxonomy" id="36842"/>
    <lineage>
        <taxon>Bacteria</taxon>
        <taxon>Bacillati</taxon>
        <taxon>Bacillota</taxon>
        <taxon>Clostridia</taxon>
        <taxon>Peptostreptococcales</taxon>
        <taxon>Caminicellaceae</taxon>
        <taxon>Maledivibacter</taxon>
    </lineage>
</organism>
<evidence type="ECO:0000256" key="3">
    <source>
        <dbReference type="ARBA" id="ARBA00022519"/>
    </source>
</evidence>
<feature type="transmembrane region" description="Helical" evidence="7">
    <location>
        <begin position="41"/>
        <end position="62"/>
    </location>
</feature>
<dbReference type="Pfam" id="PF06808">
    <property type="entry name" value="DctM"/>
    <property type="match status" value="1"/>
</dbReference>
<gene>
    <name evidence="9" type="ORF">SAMN02194393_03619</name>
</gene>
<keyword evidence="2" id="KW-1003">Cell membrane</keyword>
<keyword evidence="4 7" id="KW-0812">Transmembrane</keyword>
<feature type="transmembrane region" description="Helical" evidence="7">
    <location>
        <begin position="244"/>
        <end position="263"/>
    </location>
</feature>
<evidence type="ECO:0000256" key="1">
    <source>
        <dbReference type="ARBA" id="ARBA00004429"/>
    </source>
</evidence>
<dbReference type="InterPro" id="IPR010656">
    <property type="entry name" value="DctM"/>
</dbReference>
<evidence type="ECO:0000256" key="5">
    <source>
        <dbReference type="ARBA" id="ARBA00022989"/>
    </source>
</evidence>
<accession>A0A1T5LZT1</accession>
<dbReference type="STRING" id="36842.SAMN02194393_03619"/>
<reference evidence="9 10" key="1">
    <citation type="submission" date="2017-02" db="EMBL/GenBank/DDBJ databases">
        <authorList>
            <person name="Peterson S.W."/>
        </authorList>
    </citation>
    <scope>NUCLEOTIDE SEQUENCE [LARGE SCALE GENOMIC DNA]</scope>
    <source>
        <strain evidence="9 10">M1</strain>
    </source>
</reference>
<feature type="transmembrane region" description="Helical" evidence="7">
    <location>
        <begin position="401"/>
        <end position="425"/>
    </location>
</feature>
<keyword evidence="5 7" id="KW-1133">Transmembrane helix</keyword>
<keyword evidence="10" id="KW-1185">Reference proteome</keyword>
<evidence type="ECO:0000313" key="9">
    <source>
        <dbReference type="EMBL" id="SKC81501.1"/>
    </source>
</evidence>
<protein>
    <submittedName>
        <fullName evidence="9">TRAP transporter, DctM subunit</fullName>
    </submittedName>
</protein>
<sequence>MEILISVLILLIALILGVPVPFSFGASVIWLTYSLGYSPDFLLPIGYSKLGSVVLLAIPLFIMAGGIMEKGKIGGALVDLVNKFVGRIKGSLAFVTIISSAIFGSISGSASATLSCIGSIMYPKLREYKYPKGISAAFIANASPLGLLIPPSSAQILYAWSGNQSVLACFLSTIIPGIILTTLLCLVNYFMLKGNKDMETQREMTKSEWAKDLGVKTKRAVPALFMPFIILGGIYGGFMTPTESAAVAVLYAIPVGMFIYKGLDVKSLKSTFVETATTTGVVMVMFYVVMMLSRLYVMEDLPGTIMNILTSVSSNKYIILIMINLFMVIIGMLMDDVSGILLSTPILLPIVTKLGVSPIQFAAILGVNLGMGNITPPTAPLLYLGARVGKARVNEMLKPTLIMILFAWIPTLLLTTYVPQISLFLPRLILGNNF</sequence>
<dbReference type="AlphaFoldDB" id="A0A1T5LZT1"/>
<evidence type="ECO:0000313" key="10">
    <source>
        <dbReference type="Proteomes" id="UP000190285"/>
    </source>
</evidence>
<dbReference type="RefSeq" id="WP_079493470.1">
    <property type="nucleotide sequence ID" value="NZ_FUZT01000009.1"/>
</dbReference>
<feature type="transmembrane region" description="Helical" evidence="7">
    <location>
        <begin position="317"/>
        <end position="334"/>
    </location>
</feature>
<evidence type="ECO:0000256" key="4">
    <source>
        <dbReference type="ARBA" id="ARBA00022692"/>
    </source>
</evidence>
<dbReference type="PANTHER" id="PTHR33362">
    <property type="entry name" value="SIALIC ACID TRAP TRANSPORTER PERMEASE PROTEIN SIAT-RELATED"/>
    <property type="match status" value="1"/>
</dbReference>
<evidence type="ECO:0000256" key="2">
    <source>
        <dbReference type="ARBA" id="ARBA00022475"/>
    </source>
</evidence>
<feature type="transmembrane region" description="Helical" evidence="7">
    <location>
        <begin position="346"/>
        <end position="367"/>
    </location>
</feature>
<feature type="transmembrane region" description="Helical" evidence="7">
    <location>
        <begin position="275"/>
        <end position="297"/>
    </location>
</feature>
<evidence type="ECO:0000259" key="8">
    <source>
        <dbReference type="Pfam" id="PF06808"/>
    </source>
</evidence>
<feature type="transmembrane region" description="Helical" evidence="7">
    <location>
        <begin position="220"/>
        <end position="238"/>
    </location>
</feature>
<dbReference type="PANTHER" id="PTHR33362:SF2">
    <property type="entry name" value="TRAP TRANSPORTER LARGE PERMEASE PROTEIN"/>
    <property type="match status" value="1"/>
</dbReference>
<dbReference type="Proteomes" id="UP000190285">
    <property type="component" value="Unassembled WGS sequence"/>
</dbReference>
<name>A0A1T5LZT1_9FIRM</name>
<keyword evidence="3" id="KW-0997">Cell inner membrane</keyword>
<dbReference type="NCBIfam" id="TIGR00786">
    <property type="entry name" value="dctM"/>
    <property type="match status" value="1"/>
</dbReference>
<dbReference type="GO" id="GO:0022857">
    <property type="term" value="F:transmembrane transporter activity"/>
    <property type="evidence" value="ECO:0007669"/>
    <property type="project" value="TreeGrafter"/>
</dbReference>
<dbReference type="OrthoDB" id="9772674at2"/>
<dbReference type="EMBL" id="FUZT01000009">
    <property type="protein sequence ID" value="SKC81501.1"/>
    <property type="molecule type" value="Genomic_DNA"/>
</dbReference>
<feature type="transmembrane region" description="Helical" evidence="7">
    <location>
        <begin position="165"/>
        <end position="192"/>
    </location>
</feature>
<evidence type="ECO:0000256" key="7">
    <source>
        <dbReference type="SAM" id="Phobius"/>
    </source>
</evidence>
<comment type="subcellular location">
    <subcellularLocation>
        <location evidence="1">Cell inner membrane</location>
        <topology evidence="1">Multi-pass membrane protein</topology>
    </subcellularLocation>
</comment>